<proteinExistence type="predicted"/>
<evidence type="ECO:0000313" key="2">
    <source>
        <dbReference type="EMBL" id="KRG66728.1"/>
    </source>
</evidence>
<evidence type="ECO:0000259" key="1">
    <source>
        <dbReference type="PROSITE" id="PS51819"/>
    </source>
</evidence>
<dbReference type="PANTHER" id="PTHR36503">
    <property type="entry name" value="BLR2520 PROTEIN"/>
    <property type="match status" value="1"/>
</dbReference>
<dbReference type="PANTHER" id="PTHR36503:SF1">
    <property type="entry name" value="BLR2520 PROTEIN"/>
    <property type="match status" value="1"/>
</dbReference>
<dbReference type="Pfam" id="PF00903">
    <property type="entry name" value="Glyoxalase"/>
    <property type="match status" value="1"/>
</dbReference>
<name>A0A0R0CPV4_9GAMM</name>
<dbReference type="InterPro" id="IPR004360">
    <property type="entry name" value="Glyas_Fos-R_dOase_dom"/>
</dbReference>
<organism evidence="2 3">
    <name type="scientific">Stenotrophomonas terrae</name>
    <dbReference type="NCBI Taxonomy" id="405446"/>
    <lineage>
        <taxon>Bacteria</taxon>
        <taxon>Pseudomonadati</taxon>
        <taxon>Pseudomonadota</taxon>
        <taxon>Gammaproteobacteria</taxon>
        <taxon>Lysobacterales</taxon>
        <taxon>Lysobacteraceae</taxon>
        <taxon>Stenotrophomonas</taxon>
    </lineage>
</organism>
<dbReference type="InterPro" id="IPR029068">
    <property type="entry name" value="Glyas_Bleomycin-R_OHBP_Dase"/>
</dbReference>
<dbReference type="Proteomes" id="UP000051863">
    <property type="component" value="Unassembled WGS sequence"/>
</dbReference>
<dbReference type="SUPFAM" id="SSF54593">
    <property type="entry name" value="Glyoxalase/Bleomycin resistance protein/Dihydroxybiphenyl dioxygenase"/>
    <property type="match status" value="2"/>
</dbReference>
<dbReference type="AlphaFoldDB" id="A0A0R0CPV4"/>
<protein>
    <recommendedName>
        <fullName evidence="1">VOC domain-containing protein</fullName>
    </recommendedName>
</protein>
<dbReference type="PATRIC" id="fig|405446.3.peg.2172"/>
<dbReference type="RefSeq" id="WP_057629167.1">
    <property type="nucleotide sequence ID" value="NZ_LDJJ01000041.1"/>
</dbReference>
<evidence type="ECO:0000313" key="3">
    <source>
        <dbReference type="Proteomes" id="UP000051863"/>
    </source>
</evidence>
<gene>
    <name evidence="2" type="ORF">ABB27_12800</name>
</gene>
<dbReference type="EMBL" id="LDJJ01000041">
    <property type="protein sequence ID" value="KRG66728.1"/>
    <property type="molecule type" value="Genomic_DNA"/>
</dbReference>
<accession>A0A0R0CPV4</accession>
<sequence length="312" mass="33993">MLSEVKAVTLGVSDLQRACAFYENALGYRVQARGALSAELAPLWRFDPALQGEYAVIAPDDSGLGRIRLVAFDAPGQRLWNADNLYNGSGYYALNFRCRDALATMQAIKTAGGSSAHEPSYWEVSEEVAVRDSINDDPDGIRLDVFSYERGGDLRGPLNTDVSVVQTIALATRDVARSVAFYKALGFEVLFDRVLDFPELQTLLGTDRPVRIHNVNLIKDGHIVPGRVEMFAYLDMEHLPDAPLRDLAVPPNIGILSATMLSDALDADVAQLQQLGAQLIARAELDVPGFGHCRIATLLGPDGEQLELLQPA</sequence>
<dbReference type="CDD" id="cd06587">
    <property type="entry name" value="VOC"/>
    <property type="match status" value="1"/>
</dbReference>
<dbReference type="InterPro" id="IPR037523">
    <property type="entry name" value="VOC_core"/>
</dbReference>
<dbReference type="PROSITE" id="PS51819">
    <property type="entry name" value="VOC"/>
    <property type="match status" value="1"/>
</dbReference>
<dbReference type="OrthoDB" id="4265398at2"/>
<dbReference type="Gene3D" id="3.10.180.10">
    <property type="entry name" value="2,3-Dihydroxybiphenyl 1,2-Dioxygenase, domain 1"/>
    <property type="match status" value="2"/>
</dbReference>
<reference evidence="2 3" key="1">
    <citation type="submission" date="2015-05" db="EMBL/GenBank/DDBJ databases">
        <title>Genome sequencing and analysis of members of genus Stenotrophomonas.</title>
        <authorList>
            <person name="Patil P.P."/>
            <person name="Midha S."/>
            <person name="Patil P.B."/>
        </authorList>
    </citation>
    <scope>NUCLEOTIDE SEQUENCE [LARGE SCALE GENOMIC DNA]</scope>
    <source>
        <strain evidence="2 3">DSM 18941</strain>
    </source>
</reference>
<feature type="domain" description="VOC" evidence="1">
    <location>
        <begin position="4"/>
        <end position="148"/>
    </location>
</feature>
<comment type="caution">
    <text evidence="2">The sequence shown here is derived from an EMBL/GenBank/DDBJ whole genome shotgun (WGS) entry which is preliminary data.</text>
</comment>
<keyword evidence="3" id="KW-1185">Reference proteome</keyword>